<evidence type="ECO:0000256" key="4">
    <source>
        <dbReference type="ARBA" id="ARBA00022827"/>
    </source>
</evidence>
<proteinExistence type="inferred from homology"/>
<comment type="cofactor">
    <cofactor evidence="1">
        <name>FAD</name>
        <dbReference type="ChEBI" id="CHEBI:57692"/>
    </cofactor>
</comment>
<dbReference type="GO" id="GO:0004497">
    <property type="term" value="F:monooxygenase activity"/>
    <property type="evidence" value="ECO:0007669"/>
    <property type="project" value="UniProtKB-KW"/>
</dbReference>
<keyword evidence="5" id="KW-0560">Oxidoreductase</keyword>
<sequence>MPFRVVIVGGSVAGLALANMLEKFDIDYVVLEAYPDIAPQVGASIGLLPNGLRILDQLGCYEAYRAKAEDQVYQQAYLREASGKAYGYQHDLMEMWEKMLGYPMIFIDRQMLIQVLYSNLKRKERVLTSKRAVSVDIMESSARVTTKDGQVFSGDIVVGADGIHSTVRKEMWRNAPPGYFPHDEYSKVPATTLCIFGISHRPEAYPAASQHNTLSEGHSYFLMAAPGNRVYWFLFMELKETLYGENIPRYTKDDEARIVKQHANDRILENMTFGELYQKRIVTTLAPLQTYVFEKWHYKRLVTIGDSAHKVDPVTGQGGNGAIESGALLVNALLRNFDSSPDGLSEKQIEDVLAEVHAIRFERAQDVVQQGYWLQNAFTQRSTIGKLIARYFMPALGSFGVLYRGVEFCSPATSLDGLEIPRRPRAVPFEDELPARPVKNLSKINKLASIAVTTSLCALAAGLLRLPKSLELAIDDLSSTDAKSSSNLPAFAFLVNTASLLAMALVESNRVGNKITSWVQIVTFALVNNFLGPGAIGPLAALFAHWSCGLIVGRHVPVEAAKMVLPIVTVGYVLPATIAMLRMDSSSIIIWRNAPIICFMLARSLSALGNSPREADDEKSKLQIERERTRNMFAKADLPYIRLVHYSAFIISTAIHFTNVFNYGAAANSNALGIIGTSDGTSENDNISHIVDSPVDAATENASLPVDLNVRTSSASLAASSLSGKHAKGLRSPQLAKGQSPSPASSVADVLRLGDLLRDECEKAAFSEHSEVLYLPHGALERLICPDYVKLELETHFPRKSISEIGRLVTTICQSTDRPYQSYRRVFAVVAMADALDFLDKILDPEEGISDNDLPLLRVDSHDRKAHAYLRRDCDRDKPIRCFKGWGFNKVKLFDDWQWSLQAPILEPISENYPTFHVRVPLPVQVKISPGEGGGTGGFSEVFKVKLHPRHHPFSPDDEESFFALKKLKATDDSVFEQELLMLRKFEKRNAHPHIIPLLTAWRQGDYSYFLLPWAECDLLKYWEVTSPVMNHDFVCWIARQLEGLTAGLNAIHEYTNQDADDGNHEPQFGRHGDIKPENILLFKTTEQAQGKLVISDFGFGVFNSRRSRSNLPSKDIACTPTYRPPESAIQGGKVSRSWDIWTLGCVYAELVTWLLGGWQLTEDFADWRMTTSTIFGPAVKLDEFFELVEIFPQKDGSILGTGAMVKPKVTRWFQGLHNHKHCTQFTHDILALVEDKMLIVESAIQKRASSQVILHALRSLVDRCAVDEEYCTKPTPRELPVESVNEKPAVMVTLSDDAREVAHRNRASLRAYSGPTEEPATVD</sequence>
<dbReference type="SUPFAM" id="SSF51905">
    <property type="entry name" value="FAD/NAD(P)-binding domain"/>
    <property type="match status" value="1"/>
</dbReference>
<dbReference type="PANTHER" id="PTHR47356">
    <property type="entry name" value="FAD-DEPENDENT MONOOXYGENASE ASQG-RELATED"/>
    <property type="match status" value="1"/>
</dbReference>
<evidence type="ECO:0000259" key="7">
    <source>
        <dbReference type="PROSITE" id="PS50011"/>
    </source>
</evidence>
<keyword evidence="4" id="KW-0274">FAD</keyword>
<evidence type="ECO:0000256" key="6">
    <source>
        <dbReference type="ARBA" id="ARBA00023033"/>
    </source>
</evidence>
<dbReference type="SUPFAM" id="SSF56112">
    <property type="entry name" value="Protein kinase-like (PK-like)"/>
    <property type="match status" value="1"/>
</dbReference>
<comment type="similarity">
    <text evidence="2">Belongs to the paxM FAD-dependent monooxygenase family.</text>
</comment>
<dbReference type="InterPro" id="IPR000719">
    <property type="entry name" value="Prot_kinase_dom"/>
</dbReference>
<dbReference type="HOGENOM" id="CLU_259587_0_0_1"/>
<dbReference type="GO" id="GO:0005524">
    <property type="term" value="F:ATP binding"/>
    <property type="evidence" value="ECO:0007669"/>
    <property type="project" value="InterPro"/>
</dbReference>
<keyword evidence="3" id="KW-0285">Flavoprotein</keyword>
<dbReference type="Pfam" id="PF01494">
    <property type="entry name" value="FAD_binding_3"/>
    <property type="match status" value="1"/>
</dbReference>
<dbReference type="InterPro" id="IPR050562">
    <property type="entry name" value="FAD_mOase_fung"/>
</dbReference>
<feature type="domain" description="Protein kinase" evidence="7">
    <location>
        <begin position="928"/>
        <end position="1291"/>
    </location>
</feature>
<dbReference type="Gene3D" id="1.10.510.10">
    <property type="entry name" value="Transferase(Phosphotransferase) domain 1"/>
    <property type="match status" value="1"/>
</dbReference>
<dbReference type="Pfam" id="PF00069">
    <property type="entry name" value="Pkinase"/>
    <property type="match status" value="1"/>
</dbReference>
<gene>
    <name evidence="8" type="ORF">CGGC5_1490</name>
</gene>
<name>L2FNL1_COLFN</name>
<evidence type="ECO:0000256" key="1">
    <source>
        <dbReference type="ARBA" id="ARBA00001974"/>
    </source>
</evidence>
<dbReference type="SMART" id="SM00220">
    <property type="entry name" value="S_TKc"/>
    <property type="match status" value="1"/>
</dbReference>
<evidence type="ECO:0000313" key="8">
    <source>
        <dbReference type="EMBL" id="ELA27760.1"/>
    </source>
</evidence>
<keyword evidence="6" id="KW-0503">Monooxygenase</keyword>
<dbReference type="InterPro" id="IPR011009">
    <property type="entry name" value="Kinase-like_dom_sf"/>
</dbReference>
<dbReference type="EMBL" id="KB020969">
    <property type="protein sequence ID" value="ELA27760.1"/>
    <property type="molecule type" value="Genomic_DNA"/>
</dbReference>
<dbReference type="GO" id="GO:0071949">
    <property type="term" value="F:FAD binding"/>
    <property type="evidence" value="ECO:0007669"/>
    <property type="project" value="InterPro"/>
</dbReference>
<dbReference type="CDD" id="cd00180">
    <property type="entry name" value="PKc"/>
    <property type="match status" value="1"/>
</dbReference>
<evidence type="ECO:0000256" key="2">
    <source>
        <dbReference type="ARBA" id="ARBA00007992"/>
    </source>
</evidence>
<evidence type="ECO:0000256" key="5">
    <source>
        <dbReference type="ARBA" id="ARBA00023002"/>
    </source>
</evidence>
<organism evidence="8">
    <name type="scientific">Colletotrichum fructicola (strain Nara gc5)</name>
    <name type="common">Anthracnose fungus</name>
    <name type="synonym">Colletotrichum gloeosporioides (strain Nara gc5)</name>
    <dbReference type="NCBI Taxonomy" id="1213859"/>
    <lineage>
        <taxon>Eukaryota</taxon>
        <taxon>Fungi</taxon>
        <taxon>Dikarya</taxon>
        <taxon>Ascomycota</taxon>
        <taxon>Pezizomycotina</taxon>
        <taxon>Sordariomycetes</taxon>
        <taxon>Hypocreomycetidae</taxon>
        <taxon>Glomerellales</taxon>
        <taxon>Glomerellaceae</taxon>
        <taxon>Colletotrichum</taxon>
        <taxon>Colletotrichum gloeosporioides species complex</taxon>
    </lineage>
</organism>
<protein>
    <submittedName>
        <fullName evidence="8">FAD binding domain protein</fullName>
    </submittedName>
</protein>
<reference evidence="8" key="1">
    <citation type="submission" date="2012-08" db="EMBL/GenBank/DDBJ databases">
        <title>Genome analysis of Colletotrichum orbiculare and Colletotrichum fructicola.</title>
        <authorList>
            <person name="Gan P.H.P."/>
            <person name="Ikeda K."/>
            <person name="Irieda H."/>
            <person name="Narusaka M."/>
            <person name="O'Connell R.J."/>
            <person name="Narusaka Y."/>
            <person name="Takano Y."/>
            <person name="Kubo Y."/>
            <person name="Shirasu K."/>
        </authorList>
    </citation>
    <scope>NUCLEOTIDE SEQUENCE</scope>
    <source>
        <strain evidence="8">Nara gc5</strain>
    </source>
</reference>
<dbReference type="PRINTS" id="PR00420">
    <property type="entry name" value="RNGMNOXGNASE"/>
</dbReference>
<dbReference type="STRING" id="1213859.L2FNL1"/>
<dbReference type="InterPro" id="IPR036188">
    <property type="entry name" value="FAD/NAD-bd_sf"/>
</dbReference>
<accession>L2FNL1</accession>
<dbReference type="InterPro" id="IPR002938">
    <property type="entry name" value="FAD-bd"/>
</dbReference>
<dbReference type="Gene3D" id="3.50.50.60">
    <property type="entry name" value="FAD/NAD(P)-binding domain"/>
    <property type="match status" value="1"/>
</dbReference>
<dbReference type="GO" id="GO:0004672">
    <property type="term" value="F:protein kinase activity"/>
    <property type="evidence" value="ECO:0007669"/>
    <property type="project" value="InterPro"/>
</dbReference>
<dbReference type="PROSITE" id="PS50011">
    <property type="entry name" value="PROTEIN_KINASE_DOM"/>
    <property type="match status" value="1"/>
</dbReference>
<dbReference type="PANTHER" id="PTHR47356:SF2">
    <property type="entry name" value="FAD-BINDING DOMAIN-CONTAINING PROTEIN-RELATED"/>
    <property type="match status" value="1"/>
</dbReference>
<evidence type="ECO:0000256" key="3">
    <source>
        <dbReference type="ARBA" id="ARBA00022630"/>
    </source>
</evidence>